<evidence type="ECO:0000313" key="2">
    <source>
        <dbReference type="Proteomes" id="UP001142055"/>
    </source>
</evidence>
<sequence length="59" mass="6798">MIESKWIDIAIAGEVLIGREAESKVDKCIRSIVDWIGNEITQKQRPTEITEIKETRARE</sequence>
<proteinExistence type="predicted"/>
<name>A0A9Q0MH49_BLOTA</name>
<dbReference type="EMBL" id="JAPWDV010000001">
    <property type="protein sequence ID" value="KAJ6225901.1"/>
    <property type="molecule type" value="Genomic_DNA"/>
</dbReference>
<organism evidence="1 2">
    <name type="scientific">Blomia tropicalis</name>
    <name type="common">Mite</name>
    <dbReference type="NCBI Taxonomy" id="40697"/>
    <lineage>
        <taxon>Eukaryota</taxon>
        <taxon>Metazoa</taxon>
        <taxon>Ecdysozoa</taxon>
        <taxon>Arthropoda</taxon>
        <taxon>Chelicerata</taxon>
        <taxon>Arachnida</taxon>
        <taxon>Acari</taxon>
        <taxon>Acariformes</taxon>
        <taxon>Sarcoptiformes</taxon>
        <taxon>Astigmata</taxon>
        <taxon>Glycyphagoidea</taxon>
        <taxon>Echimyopodidae</taxon>
        <taxon>Blomia</taxon>
    </lineage>
</organism>
<dbReference type="Proteomes" id="UP001142055">
    <property type="component" value="Chromosome 1"/>
</dbReference>
<evidence type="ECO:0000313" key="1">
    <source>
        <dbReference type="EMBL" id="KAJ6225901.1"/>
    </source>
</evidence>
<accession>A0A9Q0MH49</accession>
<dbReference type="AlphaFoldDB" id="A0A9Q0MH49"/>
<keyword evidence="2" id="KW-1185">Reference proteome</keyword>
<feature type="non-terminal residue" evidence="1">
    <location>
        <position position="59"/>
    </location>
</feature>
<protein>
    <submittedName>
        <fullName evidence="1">Uncharacterized protein</fullName>
    </submittedName>
</protein>
<gene>
    <name evidence="1" type="ORF">RDWZM_004446</name>
</gene>
<reference evidence="1" key="1">
    <citation type="submission" date="2022-12" db="EMBL/GenBank/DDBJ databases">
        <title>Genome assemblies of Blomia tropicalis.</title>
        <authorList>
            <person name="Cui Y."/>
        </authorList>
    </citation>
    <scope>NUCLEOTIDE SEQUENCE</scope>
    <source>
        <tissue evidence="1">Adult mites</tissue>
    </source>
</reference>
<comment type="caution">
    <text evidence="1">The sequence shown here is derived from an EMBL/GenBank/DDBJ whole genome shotgun (WGS) entry which is preliminary data.</text>
</comment>